<sequence>MENSRAVSEALKAYPKLDAAVAEADINESMLMPPDEPSNNESQEGERFYLTDQLDGLDSLSSESSEDSDPEEEIVNRCYPNQLDIHGEEYDDNRDSDPIEDLSRDDDDQGVEDESEYEVSFNSTNPIIDLSDVRYPVRQMILAQMSEALDRIQRSPRVKYIVVMSGDVIEFIPIEEPVSAPPPFTPADHTSTSLDMVPEASSPESEEIPSVPDPGELLRKVFYLPHKKGGDPLKTSCVELFGSLSMAAEAFDNGAMSFRELVELGLKQRGVFNRIRIEYDIMPVFTA</sequence>
<name>K4FFQ0_9RHAB</name>
<keyword evidence="8" id="KW-0143">Chaperone</keyword>
<evidence type="ECO:0000256" key="3">
    <source>
        <dbReference type="ARBA" id="ARBA00008502"/>
    </source>
</evidence>
<evidence type="ECO:0000256" key="9">
    <source>
        <dbReference type="ARBA" id="ARBA00023200"/>
    </source>
</evidence>
<feature type="region of interest" description="Disordered" evidence="12">
    <location>
        <begin position="192"/>
        <end position="211"/>
    </location>
</feature>
<keyword evidence="7" id="KW-0693">Viral RNA replication</keyword>
<comment type="similarity">
    <text evidence="3">Belongs to the vesiculovirus protein P family.</text>
</comment>
<dbReference type="GeneID" id="20964565"/>
<proteinExistence type="inferred from homology"/>
<keyword evidence="6" id="KW-0946">Virion</keyword>
<dbReference type="GO" id="GO:0030430">
    <property type="term" value="C:host cell cytoplasm"/>
    <property type="evidence" value="ECO:0007669"/>
    <property type="project" value="UniProtKB-SubCell"/>
</dbReference>
<dbReference type="RefSeq" id="YP_009094274.1">
    <property type="nucleotide sequence ID" value="NC_025378.1"/>
</dbReference>
<dbReference type="GO" id="GO:0044423">
    <property type="term" value="C:virion component"/>
    <property type="evidence" value="ECO:0007669"/>
    <property type="project" value="UniProtKB-KW"/>
</dbReference>
<dbReference type="Proteomes" id="UP000154645">
    <property type="component" value="Segment"/>
</dbReference>
<comment type="subunit">
    <text evidence="11">Homodimer. Interacts with the L polymerase; the association of P and L forms the polymerase complex and positions P optimally for encapsidation of newly synthesized genomes with the nucleoprotein. Interacts (via N-terminus) with N(0). Interacts (via C-terminus) with N in ribonucleocapsid (via C-terminus); this interaction allows to package the L polymerase in the virion and positions the polymerase on the template, since P acts as a bridge between N and L.</text>
</comment>
<feature type="region of interest" description="Disordered" evidence="12">
    <location>
        <begin position="25"/>
        <end position="119"/>
    </location>
</feature>
<feature type="compositionally biased region" description="Basic and acidic residues" evidence="12">
    <location>
        <begin position="85"/>
        <end position="97"/>
    </location>
</feature>
<evidence type="ECO:0000313" key="13">
    <source>
        <dbReference type="EMBL" id="AFH89677.1"/>
    </source>
</evidence>
<accession>K4FFQ0</accession>
<feature type="compositionally biased region" description="Acidic residues" evidence="12">
    <location>
        <begin position="64"/>
        <end position="73"/>
    </location>
</feature>
<evidence type="ECO:0000256" key="6">
    <source>
        <dbReference type="ARBA" id="ARBA00022844"/>
    </source>
</evidence>
<dbReference type="Gene3D" id="1.10.8.440">
    <property type="entry name" value="Vesicular stomatitis virus phosphoprotein C-terminal domain"/>
    <property type="match status" value="1"/>
</dbReference>
<dbReference type="InterPro" id="IPR043036">
    <property type="entry name" value="Phosphoprotein_C_viral"/>
</dbReference>
<evidence type="ECO:0000256" key="5">
    <source>
        <dbReference type="ARBA" id="ARBA00022553"/>
    </source>
</evidence>
<feature type="compositionally biased region" description="Acidic residues" evidence="12">
    <location>
        <begin position="98"/>
        <end position="117"/>
    </location>
</feature>
<evidence type="ECO:0000256" key="11">
    <source>
        <dbReference type="ARBA" id="ARBA00050005"/>
    </source>
</evidence>
<dbReference type="EMBL" id="JF911700">
    <property type="protein sequence ID" value="AFH89677.1"/>
    <property type="molecule type" value="Viral_cRNA"/>
</dbReference>
<organism evidence="13 14">
    <name type="scientific">Vesiculovirus bogdanovac</name>
    <dbReference type="NCBI Taxonomy" id="1972567"/>
    <lineage>
        <taxon>Viruses</taxon>
        <taxon>Riboviria</taxon>
        <taxon>Orthornavirae</taxon>
        <taxon>Negarnaviricota</taxon>
        <taxon>Haploviricotina</taxon>
        <taxon>Monjiviricetes</taxon>
        <taxon>Mononegavirales</taxon>
        <taxon>Rhabdoviridae</taxon>
        <taxon>Alpharhabdovirinae</taxon>
        <taxon>Vesiculovirus</taxon>
    </lineage>
</organism>
<keyword evidence="9" id="KW-1035">Host cytoplasm</keyword>
<feature type="compositionally biased region" description="Low complexity" evidence="12">
    <location>
        <begin position="52"/>
        <end position="63"/>
    </location>
</feature>
<dbReference type="KEGG" id="vg:20964565"/>
<evidence type="ECO:0000313" key="14">
    <source>
        <dbReference type="Proteomes" id="UP000154645"/>
    </source>
</evidence>
<evidence type="ECO:0000256" key="4">
    <source>
        <dbReference type="ARBA" id="ARBA00020572"/>
    </source>
</evidence>
<reference evidence="13" key="1">
    <citation type="journal article" date="2013" name="Virus Genes">
        <title>Genetic characterization of Yug Bogdanovac virus.</title>
        <authorList>
            <person name="Pfeffer M."/>
            <person name="Dilcher M."/>
            <person name="Tesh R.B."/>
            <person name="Hufert F.T."/>
            <person name="Weidmann M."/>
        </authorList>
    </citation>
    <scope>NUCLEOTIDE SEQUENCE [LARGE SCALE GENOMIC DNA]</scope>
</reference>
<evidence type="ECO:0000256" key="12">
    <source>
        <dbReference type="SAM" id="MobiDB-lite"/>
    </source>
</evidence>
<evidence type="ECO:0000256" key="8">
    <source>
        <dbReference type="ARBA" id="ARBA00023186"/>
    </source>
</evidence>
<evidence type="ECO:0000256" key="1">
    <source>
        <dbReference type="ARBA" id="ARBA00004192"/>
    </source>
</evidence>
<comment type="subcellular location">
    <subcellularLocation>
        <location evidence="1">Host cytoplasm</location>
    </subcellularLocation>
    <subcellularLocation>
        <location evidence="2">Virion</location>
    </subcellularLocation>
</comment>
<keyword evidence="14" id="KW-1185">Reference proteome</keyword>
<evidence type="ECO:0000256" key="2">
    <source>
        <dbReference type="ARBA" id="ARBA00004328"/>
    </source>
</evidence>
<protein>
    <recommendedName>
        <fullName evidence="4">Phosphoprotein</fullName>
    </recommendedName>
    <alternativeName>
        <fullName evidence="10">Protein M1</fullName>
    </alternativeName>
</protein>
<dbReference type="OrthoDB" id="24599at10239"/>
<evidence type="ECO:0000256" key="10">
    <source>
        <dbReference type="ARBA" id="ARBA00032207"/>
    </source>
</evidence>
<evidence type="ECO:0000256" key="7">
    <source>
        <dbReference type="ARBA" id="ARBA00022953"/>
    </source>
</evidence>
<keyword evidence="5" id="KW-0597">Phosphoprotein</keyword>